<sequence length="327" mass="37089">MVAPDSSSGGSEVEVILAPGRKRRRRIDATVVIDLEADCNEKLEEEEDKPQLPEIHDWRERRHQGLNLRGYPPRNPHGGKGKGSGAHRQRHELIAYGDSESSDSASDDDIDSDWGELNLAAQYNGVVPADRPDLHTFRCPVRGCLKVFDIARERDEHVGLLHKESREAFEIRSRVFAKEVDEEGVTMMVAGVRCPRPLLRYYCPGFTKGSTAQLTSFHPALEQAIADEVTRHRPLKWSLVRICAAFITALRVEQKIRGVPLRGMERLVNAVYKEGMRRLEGGRESRHTSREVLRGMFNRPPAFDKVQATEARAMVLLLHRFSSRLER</sequence>
<dbReference type="PROSITE" id="PS00028">
    <property type="entry name" value="ZINC_FINGER_C2H2_1"/>
    <property type="match status" value="1"/>
</dbReference>
<evidence type="ECO:0000313" key="4">
    <source>
        <dbReference type="Proteomes" id="UP000007800"/>
    </source>
</evidence>
<evidence type="ECO:0000256" key="1">
    <source>
        <dbReference type="SAM" id="MobiDB-lite"/>
    </source>
</evidence>
<accession>C5KAU9</accession>
<keyword evidence="4" id="KW-1185">Reference proteome</keyword>
<dbReference type="RefSeq" id="XP_002786479.1">
    <property type="nucleotide sequence ID" value="XM_002786433.1"/>
</dbReference>
<evidence type="ECO:0000259" key="2">
    <source>
        <dbReference type="PROSITE" id="PS00028"/>
    </source>
</evidence>
<protein>
    <recommendedName>
        <fullName evidence="2">C2H2-type domain-containing protein</fullName>
    </recommendedName>
</protein>
<feature type="compositionally biased region" description="Basic residues" evidence="1">
    <location>
        <begin position="77"/>
        <end position="87"/>
    </location>
</feature>
<gene>
    <name evidence="3" type="ORF">Pmar_PMAR005180</name>
</gene>
<organism evidence="4">
    <name type="scientific">Perkinsus marinus (strain ATCC 50983 / TXsc)</name>
    <dbReference type="NCBI Taxonomy" id="423536"/>
    <lineage>
        <taxon>Eukaryota</taxon>
        <taxon>Sar</taxon>
        <taxon>Alveolata</taxon>
        <taxon>Perkinsozoa</taxon>
        <taxon>Perkinsea</taxon>
        <taxon>Perkinsida</taxon>
        <taxon>Perkinsidae</taxon>
        <taxon>Perkinsus</taxon>
    </lineage>
</organism>
<proteinExistence type="predicted"/>
<feature type="compositionally biased region" description="Basic and acidic residues" evidence="1">
    <location>
        <begin position="49"/>
        <end position="60"/>
    </location>
</feature>
<dbReference type="InterPro" id="IPR013087">
    <property type="entry name" value="Znf_C2H2_type"/>
</dbReference>
<dbReference type="EMBL" id="GG671811">
    <property type="protein sequence ID" value="EER18275.1"/>
    <property type="molecule type" value="Genomic_DNA"/>
</dbReference>
<dbReference type="InParanoid" id="C5KAU9"/>
<feature type="compositionally biased region" description="Polar residues" evidence="1">
    <location>
        <begin position="1"/>
        <end position="10"/>
    </location>
</feature>
<feature type="compositionally biased region" description="Acidic residues" evidence="1">
    <location>
        <begin position="37"/>
        <end position="48"/>
    </location>
</feature>
<reference evidence="3 4" key="1">
    <citation type="submission" date="2008-07" db="EMBL/GenBank/DDBJ databases">
        <authorList>
            <person name="El-Sayed N."/>
            <person name="Caler E."/>
            <person name="Inman J."/>
            <person name="Amedeo P."/>
            <person name="Hass B."/>
            <person name="Wortman J."/>
        </authorList>
    </citation>
    <scope>NUCLEOTIDE SEQUENCE [LARGE SCALE GENOMIC DNA]</scope>
    <source>
        <strain evidence="4">ATCC 50983 / TXsc</strain>
    </source>
</reference>
<dbReference type="GeneID" id="9048929"/>
<feature type="region of interest" description="Disordered" evidence="1">
    <location>
        <begin position="1"/>
        <end position="20"/>
    </location>
</feature>
<dbReference type="OMA" id="WRERRHQ"/>
<evidence type="ECO:0000313" key="3">
    <source>
        <dbReference type="EMBL" id="EER18275.1"/>
    </source>
</evidence>
<dbReference type="Proteomes" id="UP000007800">
    <property type="component" value="Unassembled WGS sequence"/>
</dbReference>
<feature type="domain" description="C2H2-type" evidence="2">
    <location>
        <begin position="139"/>
        <end position="162"/>
    </location>
</feature>
<dbReference type="AlphaFoldDB" id="C5KAU9"/>
<dbReference type="OrthoDB" id="440355at2759"/>
<feature type="region of interest" description="Disordered" evidence="1">
    <location>
        <begin position="37"/>
        <end position="87"/>
    </location>
</feature>
<name>C5KAU9_PERM5</name>